<gene>
    <name evidence="4" type="ORF">pdam_00015842</name>
</gene>
<dbReference type="InterPro" id="IPR040774">
    <property type="entry name" value="DUF5580"/>
</dbReference>
<dbReference type="InterPro" id="IPR049247">
    <property type="entry name" value="DUF5580_C"/>
</dbReference>
<dbReference type="PANTHER" id="PTHR34830:SF1">
    <property type="entry name" value="GENE 12695-RELATED"/>
    <property type="match status" value="1"/>
</dbReference>
<dbReference type="Pfam" id="PF17743">
    <property type="entry name" value="DUF5580"/>
    <property type="match status" value="1"/>
</dbReference>
<accession>A0A3M6TK14</accession>
<evidence type="ECO:0000313" key="5">
    <source>
        <dbReference type="Proteomes" id="UP000275408"/>
    </source>
</evidence>
<dbReference type="PANTHER" id="PTHR34830">
    <property type="entry name" value="SIMILAR TO HYPOTHETICAL PROTEIN MGC34837"/>
    <property type="match status" value="1"/>
</dbReference>
<evidence type="ECO:0000259" key="3">
    <source>
        <dbReference type="PROSITE" id="PS50222"/>
    </source>
</evidence>
<protein>
    <recommendedName>
        <fullName evidence="3">EF-hand domain-containing protein</fullName>
    </recommendedName>
</protein>
<feature type="region of interest" description="Disordered" evidence="2">
    <location>
        <begin position="228"/>
        <end position="277"/>
    </location>
</feature>
<dbReference type="AlphaFoldDB" id="A0A3M6TK14"/>
<dbReference type="OMA" id="DKPNNID"/>
<feature type="compositionally biased region" description="Basic and acidic residues" evidence="2">
    <location>
        <begin position="239"/>
        <end position="254"/>
    </location>
</feature>
<dbReference type="Pfam" id="PF20743">
    <property type="entry name" value="DUF5580_C"/>
    <property type="match status" value="1"/>
</dbReference>
<dbReference type="InterPro" id="IPR011992">
    <property type="entry name" value="EF-hand-dom_pair"/>
</dbReference>
<name>A0A3M6TK14_POCDA</name>
<feature type="compositionally biased region" description="Low complexity" evidence="2">
    <location>
        <begin position="51"/>
        <end position="71"/>
    </location>
</feature>
<dbReference type="Pfam" id="PF20742">
    <property type="entry name" value="DUF5580_M"/>
    <property type="match status" value="1"/>
</dbReference>
<dbReference type="EMBL" id="RCHS01003461">
    <property type="protein sequence ID" value="RMX41689.1"/>
    <property type="molecule type" value="Genomic_DNA"/>
</dbReference>
<organism evidence="4 5">
    <name type="scientific">Pocillopora damicornis</name>
    <name type="common">Cauliflower coral</name>
    <name type="synonym">Millepora damicornis</name>
    <dbReference type="NCBI Taxonomy" id="46731"/>
    <lineage>
        <taxon>Eukaryota</taxon>
        <taxon>Metazoa</taxon>
        <taxon>Cnidaria</taxon>
        <taxon>Anthozoa</taxon>
        <taxon>Hexacorallia</taxon>
        <taxon>Scleractinia</taxon>
        <taxon>Astrocoeniina</taxon>
        <taxon>Pocilloporidae</taxon>
        <taxon>Pocillopora</taxon>
    </lineage>
</organism>
<dbReference type="Gene3D" id="1.10.238.10">
    <property type="entry name" value="EF-hand"/>
    <property type="match status" value="1"/>
</dbReference>
<dbReference type="PROSITE" id="PS50222">
    <property type="entry name" value="EF_HAND_2"/>
    <property type="match status" value="1"/>
</dbReference>
<proteinExistence type="predicted"/>
<feature type="compositionally biased region" description="Low complexity" evidence="2">
    <location>
        <begin position="379"/>
        <end position="389"/>
    </location>
</feature>
<dbReference type="SUPFAM" id="SSF47473">
    <property type="entry name" value="EF-hand"/>
    <property type="match status" value="1"/>
</dbReference>
<evidence type="ECO:0000256" key="1">
    <source>
        <dbReference type="SAM" id="Coils"/>
    </source>
</evidence>
<dbReference type="OrthoDB" id="9989690at2759"/>
<evidence type="ECO:0000313" key="4">
    <source>
        <dbReference type="EMBL" id="RMX41689.1"/>
    </source>
</evidence>
<keyword evidence="5" id="KW-1185">Reference proteome</keyword>
<feature type="region of interest" description="Disordered" evidence="2">
    <location>
        <begin position="379"/>
        <end position="409"/>
    </location>
</feature>
<feature type="region of interest" description="Disordered" evidence="2">
    <location>
        <begin position="30"/>
        <end position="128"/>
    </location>
</feature>
<comment type="caution">
    <text evidence="4">The sequence shown here is derived from an EMBL/GenBank/DDBJ whole genome shotgun (WGS) entry which is preliminary data.</text>
</comment>
<dbReference type="GO" id="GO:0005509">
    <property type="term" value="F:calcium ion binding"/>
    <property type="evidence" value="ECO:0007669"/>
    <property type="project" value="InterPro"/>
</dbReference>
<reference evidence="4 5" key="1">
    <citation type="journal article" date="2018" name="Sci. Rep.">
        <title>Comparative analysis of the Pocillopora damicornis genome highlights role of immune system in coral evolution.</title>
        <authorList>
            <person name="Cunning R."/>
            <person name="Bay R.A."/>
            <person name="Gillette P."/>
            <person name="Baker A.C."/>
            <person name="Traylor-Knowles N."/>
        </authorList>
    </citation>
    <scope>NUCLEOTIDE SEQUENCE [LARGE SCALE GENOMIC DNA]</scope>
    <source>
        <strain evidence="4">RSMAS</strain>
        <tissue evidence="4">Whole animal</tissue>
    </source>
</reference>
<keyword evidence="1" id="KW-0175">Coiled coil</keyword>
<feature type="coiled-coil region" evidence="1">
    <location>
        <begin position="473"/>
        <end position="517"/>
    </location>
</feature>
<feature type="compositionally biased region" description="Basic and acidic residues" evidence="2">
    <location>
        <begin position="30"/>
        <end position="42"/>
    </location>
</feature>
<dbReference type="InterPro" id="IPR048316">
    <property type="entry name" value="DUF5580_N"/>
</dbReference>
<feature type="compositionally biased region" description="Polar residues" evidence="2">
    <location>
        <begin position="95"/>
        <end position="109"/>
    </location>
</feature>
<evidence type="ECO:0000256" key="2">
    <source>
        <dbReference type="SAM" id="MobiDB-lite"/>
    </source>
</evidence>
<dbReference type="InterPro" id="IPR049246">
    <property type="entry name" value="DUF5580_M"/>
</dbReference>
<dbReference type="InterPro" id="IPR002048">
    <property type="entry name" value="EF_hand_dom"/>
</dbReference>
<dbReference type="Proteomes" id="UP000275408">
    <property type="component" value="Unassembled WGS sequence"/>
</dbReference>
<feature type="domain" description="EF-hand" evidence="3">
    <location>
        <begin position="342"/>
        <end position="377"/>
    </location>
</feature>
<sequence>MAGLAPFGRDDQPFFDVKIVGGKRVEVEVDKYGNPLKQERSTHLPGTQQRVSPSALSSASPTVSSRASVPPWVNRGDTPPRKLLKSLESPEDGSHNSAQGLHRFSSPSSHAVLPPIKKSLNSGVDDESKTKSLASRLNSVLLGFDTLRLKDAYLSFAGFDSTLSGFVSAEQIEREFFRLQIPVRGELLNELLALFMSAHRPNWVNYEQLLKFLNNAVQPAATKEFRVPKLDLTSNPGDRLQEKISAKSPREKNLPLKPNQVSPRADESQKGRQSAISVRKAFQDKQDTAILLQIEEMLKEVGNAQEQIHTLRRALEEQDVARAEVISTQKLKTICLRHHIPFHNSLLDKIIDRLDRYNSGRVSWLEFISFIERALPLPSPSVASSPSPSRNSRHGLETPPTRPVWETRQPLKGLNKGGQDGLQVDMLQGQLQSLDQEGSVVGDRQQQDSYQCHKTAPMHQVSDERGGDDFNMSLYAEDERRQLEDRREDLLRKQRELIEQKRQIQREQEEINQFIQHQKEKLYAEDHDYEPPHYVQKESKVERFMKLANALYVCDQDQSGLIEADIARRLLNNYNLVNQLDFSAQLIENTIKSCSTTDDKVSVDDLIDELKSHL</sequence>